<dbReference type="PANTHER" id="PTHR11686:SF9">
    <property type="entry name" value="RE13973P"/>
    <property type="match status" value="1"/>
</dbReference>
<evidence type="ECO:0000256" key="7">
    <source>
        <dbReference type="PIRSR" id="PIRSR600101-1"/>
    </source>
</evidence>
<keyword evidence="2" id="KW-0808">Transferase</keyword>
<dbReference type="InterPro" id="IPR043137">
    <property type="entry name" value="GGT_ssub_C"/>
</dbReference>
<keyword evidence="4" id="KW-0325">Glycoprotein</keyword>
<accession>A0ABD3WEL5</accession>
<feature type="signal peptide" evidence="9">
    <location>
        <begin position="1"/>
        <end position="19"/>
    </location>
</feature>
<evidence type="ECO:0000256" key="8">
    <source>
        <dbReference type="PIRSR" id="PIRSR600101-2"/>
    </source>
</evidence>
<evidence type="ECO:0000256" key="4">
    <source>
        <dbReference type="ARBA" id="ARBA00023180"/>
    </source>
</evidence>
<evidence type="ECO:0000313" key="10">
    <source>
        <dbReference type="EMBL" id="KAL3872307.1"/>
    </source>
</evidence>
<evidence type="ECO:0000256" key="2">
    <source>
        <dbReference type="ARBA" id="ARBA00022679"/>
    </source>
</evidence>
<dbReference type="AlphaFoldDB" id="A0ABD3WEL5"/>
<feature type="binding site" evidence="8">
    <location>
        <begin position="420"/>
        <end position="422"/>
    </location>
    <ligand>
        <name>L-glutamate</name>
        <dbReference type="ChEBI" id="CHEBI:29985"/>
    </ligand>
</feature>
<keyword evidence="6" id="KW-1199">Hemostasis impairing toxin</keyword>
<dbReference type="GO" id="GO:0036374">
    <property type="term" value="F:glutathione hydrolase activity"/>
    <property type="evidence" value="ECO:0007669"/>
    <property type="project" value="UniProtKB-ARBA"/>
</dbReference>
<evidence type="ECO:0000256" key="3">
    <source>
        <dbReference type="ARBA" id="ARBA00022801"/>
    </source>
</evidence>
<feature type="chain" id="PRO_5044818308" evidence="9">
    <location>
        <begin position="20"/>
        <end position="566"/>
    </location>
</feature>
<dbReference type="Gene3D" id="1.10.246.130">
    <property type="match status" value="1"/>
</dbReference>
<dbReference type="InterPro" id="IPR029055">
    <property type="entry name" value="Ntn_hydrolases_N"/>
</dbReference>
<name>A0ABD3WEL5_SINWO</name>
<dbReference type="GO" id="GO:0006508">
    <property type="term" value="P:proteolysis"/>
    <property type="evidence" value="ECO:0007669"/>
    <property type="project" value="UniProtKB-KW"/>
</dbReference>
<sequence>MSNICQLAAVALIFIVAITQDTTCFIIQDGVQSTTHQPNIVSQSKEGHYRFASVAADAAECSQIGTEIMARDGGSAVDAAIASILCDGIHNAQSCGIGGGHILTYYQRNTGNAYTIIAREMAPRGASEDMFANQRASSVEGGMAIAVPGEIKGLHNIWKIGGKLPWKHLFQPTIKLCRDGFKVGQTLADSIQSTSHFYRNHANLREMVTNPQTGTYYRKGDIMRRPKLAATLEIIANEGPDAFYNGSLSVNITQDIQDAGGIITEDDLRGYTAIQKDPLIITLHDQSKVFSPPPPSSGAVYQLILNILDGYNYTDTSIKTDQDATVFWHRVVEAFKHAYSQRTHLGDDDVENENFKSHIKELVRNMTSLEYGKSNRAKINDNRTFGTDYYEPQFDVKTDHGTSHVSVLGPNGDAVSITSTINLFFGSKVVGSRTGILFNDEMDDFSTPNTINAFGVPASPANFIKPGKRPLSSMTPSVVIGPDNDVRLVVGASGGTSITTATALVTIETLWLKWGIKEAIDFPRIHHQLVPQTVDVERGFPQIERILTKGSDRCLFVCILTAHQHY</sequence>
<organism evidence="10 11">
    <name type="scientific">Sinanodonta woodiana</name>
    <name type="common">Chinese pond mussel</name>
    <name type="synonym">Anodonta woodiana</name>
    <dbReference type="NCBI Taxonomy" id="1069815"/>
    <lineage>
        <taxon>Eukaryota</taxon>
        <taxon>Metazoa</taxon>
        <taxon>Spiralia</taxon>
        <taxon>Lophotrochozoa</taxon>
        <taxon>Mollusca</taxon>
        <taxon>Bivalvia</taxon>
        <taxon>Autobranchia</taxon>
        <taxon>Heteroconchia</taxon>
        <taxon>Palaeoheterodonta</taxon>
        <taxon>Unionida</taxon>
        <taxon>Unionoidea</taxon>
        <taxon>Unionidae</taxon>
        <taxon>Unioninae</taxon>
        <taxon>Sinanodonta</taxon>
    </lineage>
</organism>
<dbReference type="InterPro" id="IPR000101">
    <property type="entry name" value="GGT_peptidase"/>
</dbReference>
<dbReference type="PANTHER" id="PTHR11686">
    <property type="entry name" value="GAMMA GLUTAMYL TRANSPEPTIDASE"/>
    <property type="match status" value="1"/>
</dbReference>
<keyword evidence="1" id="KW-0645">Protease</keyword>
<dbReference type="InterPro" id="IPR043138">
    <property type="entry name" value="GGT_lsub"/>
</dbReference>
<keyword evidence="6" id="KW-0800">Toxin</keyword>
<dbReference type="Gene3D" id="3.60.20.40">
    <property type="match status" value="1"/>
</dbReference>
<feature type="binding site" evidence="8">
    <location>
        <position position="495"/>
    </location>
    <ligand>
        <name>L-glutamate</name>
        <dbReference type="ChEBI" id="CHEBI:29985"/>
    </ligand>
</feature>
<evidence type="ECO:0000256" key="5">
    <source>
        <dbReference type="ARBA" id="ARBA00023315"/>
    </source>
</evidence>
<dbReference type="FunFam" id="1.10.246.130:FF:000005">
    <property type="entry name" value="Gamma-glutamyltranspeptidase 1, putative"/>
    <property type="match status" value="1"/>
</dbReference>
<dbReference type="NCBIfam" id="TIGR00066">
    <property type="entry name" value="g_glut_trans"/>
    <property type="match status" value="1"/>
</dbReference>
<comment type="caution">
    <text evidence="10">The sequence shown here is derived from an EMBL/GenBank/DDBJ whole genome shotgun (WGS) entry which is preliminary data.</text>
</comment>
<dbReference type="FunFam" id="3.60.20.40:FF:000001">
    <property type="entry name" value="Gamma-glutamyltranspeptidase 1"/>
    <property type="match status" value="1"/>
</dbReference>
<dbReference type="EMBL" id="JBJQND010000007">
    <property type="protein sequence ID" value="KAL3872307.1"/>
    <property type="molecule type" value="Genomic_DNA"/>
</dbReference>
<feature type="binding site" evidence="8">
    <location>
        <position position="444"/>
    </location>
    <ligand>
        <name>L-glutamate</name>
        <dbReference type="ChEBI" id="CHEBI:29985"/>
    </ligand>
</feature>
<keyword evidence="9" id="KW-0732">Signal</keyword>
<dbReference type="Proteomes" id="UP001634394">
    <property type="component" value="Unassembled WGS sequence"/>
</dbReference>
<evidence type="ECO:0000256" key="1">
    <source>
        <dbReference type="ARBA" id="ARBA00022670"/>
    </source>
</evidence>
<dbReference type="GO" id="GO:0016746">
    <property type="term" value="F:acyltransferase activity"/>
    <property type="evidence" value="ECO:0007669"/>
    <property type="project" value="UniProtKB-KW"/>
</dbReference>
<proteinExistence type="predicted"/>
<keyword evidence="6" id="KW-1202">Platelet aggregation activating toxin</keyword>
<feature type="active site" description="Nucleophile" evidence="7">
    <location>
        <position position="402"/>
    </location>
</feature>
<gene>
    <name evidence="10" type="ORF">ACJMK2_040240</name>
</gene>
<keyword evidence="3" id="KW-0378">Hydrolase</keyword>
<feature type="binding site" evidence="8">
    <location>
        <begin position="472"/>
        <end position="473"/>
    </location>
    <ligand>
        <name>L-glutamate</name>
        <dbReference type="ChEBI" id="CHEBI:29985"/>
    </ligand>
</feature>
<keyword evidence="11" id="KW-1185">Reference proteome</keyword>
<dbReference type="Pfam" id="PF01019">
    <property type="entry name" value="G_glu_transpept"/>
    <property type="match status" value="1"/>
</dbReference>
<evidence type="ECO:0000256" key="6">
    <source>
        <dbReference type="ARBA" id="ARBA00084097"/>
    </source>
</evidence>
<keyword evidence="5" id="KW-0012">Acyltransferase</keyword>
<feature type="binding site" evidence="8">
    <location>
        <position position="119"/>
    </location>
    <ligand>
        <name>L-glutamate</name>
        <dbReference type="ChEBI" id="CHEBI:29985"/>
    </ligand>
</feature>
<reference evidence="10 11" key="1">
    <citation type="submission" date="2024-11" db="EMBL/GenBank/DDBJ databases">
        <title>Chromosome-level genome assembly of the freshwater bivalve Anodonta woodiana.</title>
        <authorList>
            <person name="Chen X."/>
        </authorList>
    </citation>
    <scope>NUCLEOTIDE SEQUENCE [LARGE SCALE GENOMIC DNA]</scope>
    <source>
        <strain evidence="10">MN2024</strain>
        <tissue evidence="10">Gills</tissue>
    </source>
</reference>
<dbReference type="PRINTS" id="PR01210">
    <property type="entry name" value="GGTRANSPTASE"/>
</dbReference>
<protein>
    <submittedName>
        <fullName evidence="10">Uncharacterized protein</fullName>
    </submittedName>
</protein>
<evidence type="ECO:0000313" key="11">
    <source>
        <dbReference type="Proteomes" id="UP001634394"/>
    </source>
</evidence>
<evidence type="ECO:0000256" key="9">
    <source>
        <dbReference type="SAM" id="SignalP"/>
    </source>
</evidence>
<dbReference type="SUPFAM" id="SSF56235">
    <property type="entry name" value="N-terminal nucleophile aminohydrolases (Ntn hydrolases)"/>
    <property type="match status" value="1"/>
</dbReference>